<evidence type="ECO:0000313" key="2">
    <source>
        <dbReference type="Proteomes" id="UP000766486"/>
    </source>
</evidence>
<organism evidence="1 2">
    <name type="scientific">Bionectria ochroleuca</name>
    <name type="common">Gliocladium roseum</name>
    <dbReference type="NCBI Taxonomy" id="29856"/>
    <lineage>
        <taxon>Eukaryota</taxon>
        <taxon>Fungi</taxon>
        <taxon>Dikarya</taxon>
        <taxon>Ascomycota</taxon>
        <taxon>Pezizomycotina</taxon>
        <taxon>Sordariomycetes</taxon>
        <taxon>Hypocreomycetidae</taxon>
        <taxon>Hypocreales</taxon>
        <taxon>Bionectriaceae</taxon>
        <taxon>Clonostachys</taxon>
    </lineage>
</organism>
<evidence type="ECO:0000313" key="1">
    <source>
        <dbReference type="EMBL" id="VUC30822.1"/>
    </source>
</evidence>
<reference evidence="1 2" key="1">
    <citation type="submission" date="2019-06" db="EMBL/GenBank/DDBJ databases">
        <authorList>
            <person name="Broberg M."/>
        </authorList>
    </citation>
    <scope>NUCLEOTIDE SEQUENCE [LARGE SCALE GENOMIC DNA]</scope>
</reference>
<proteinExistence type="predicted"/>
<sequence>MQVFNTMVNIHLKHSLVHRPATHGKMQTLIIRPICNINRRLYLMLSLDRRCSTHLLQLLSLDQTLSFEANLHPNPAYNSKLITILGCICQPSTIFNIYLNLNLNINLNLSLSYNPISRIKSILVLRTHFSLPFKLGS</sequence>
<name>A0ABY6UI29_BIOOC</name>
<protein>
    <submittedName>
        <fullName evidence="1">Uncharacterized protein</fullName>
    </submittedName>
</protein>
<gene>
    <name evidence="1" type="ORF">CLO192961_LOCUS294625</name>
</gene>
<accession>A0ABY6UI29</accession>
<dbReference type="EMBL" id="CABFNS010000824">
    <property type="protein sequence ID" value="VUC30822.1"/>
    <property type="molecule type" value="Genomic_DNA"/>
</dbReference>
<dbReference type="Proteomes" id="UP000766486">
    <property type="component" value="Unassembled WGS sequence"/>
</dbReference>
<keyword evidence="2" id="KW-1185">Reference proteome</keyword>
<comment type="caution">
    <text evidence="1">The sequence shown here is derived from an EMBL/GenBank/DDBJ whole genome shotgun (WGS) entry which is preliminary data.</text>
</comment>